<accession>A0AAW5JWF4</accession>
<name>A0AAW5JWF4_9FIRM</name>
<evidence type="ECO:0000259" key="1">
    <source>
        <dbReference type="Pfam" id="PF14268"/>
    </source>
</evidence>
<reference evidence="2" key="1">
    <citation type="submission" date="2022-06" db="EMBL/GenBank/DDBJ databases">
        <title>Isolation of gut microbiota from human fecal samples.</title>
        <authorList>
            <person name="Pamer E.G."/>
            <person name="Barat B."/>
            <person name="Waligurski E."/>
            <person name="Medina S."/>
            <person name="Paddock L."/>
            <person name="Mostad J."/>
        </authorList>
    </citation>
    <scope>NUCLEOTIDE SEQUENCE</scope>
    <source>
        <strain evidence="2">DFI.9.91</strain>
    </source>
</reference>
<dbReference type="AlphaFoldDB" id="A0AAW5JWF4"/>
<organism evidence="2 3">
    <name type="scientific">Intestinimonas massiliensis</name>
    <name type="common">ex Afouda et al. 2020</name>
    <dbReference type="NCBI Taxonomy" id="1673721"/>
    <lineage>
        <taxon>Bacteria</taxon>
        <taxon>Bacillati</taxon>
        <taxon>Bacillota</taxon>
        <taxon>Clostridia</taxon>
        <taxon>Eubacteriales</taxon>
        <taxon>Intestinimonas</taxon>
    </lineage>
</organism>
<dbReference type="Pfam" id="PF14268">
    <property type="entry name" value="YoaP"/>
    <property type="match status" value="1"/>
</dbReference>
<protein>
    <submittedName>
        <fullName evidence="2">YoaP domain-containing protein</fullName>
    </submittedName>
</protein>
<evidence type="ECO:0000313" key="2">
    <source>
        <dbReference type="EMBL" id="MCQ4771913.1"/>
    </source>
</evidence>
<dbReference type="RefSeq" id="WP_256304940.1">
    <property type="nucleotide sequence ID" value="NZ_JANFYS010000123.1"/>
</dbReference>
<evidence type="ECO:0000313" key="3">
    <source>
        <dbReference type="Proteomes" id="UP001204562"/>
    </source>
</evidence>
<gene>
    <name evidence="2" type="ORF">NE579_15955</name>
</gene>
<dbReference type="Proteomes" id="UP001204562">
    <property type="component" value="Unassembled WGS sequence"/>
</dbReference>
<dbReference type="EMBL" id="JANFYS010000123">
    <property type="protein sequence ID" value="MCQ4771913.1"/>
    <property type="molecule type" value="Genomic_DNA"/>
</dbReference>
<sequence>CVFNNWAVFYNGRFETVNLLDVSYLNRILKK</sequence>
<proteinExistence type="predicted"/>
<feature type="domain" description="YoaP-like" evidence="1">
    <location>
        <begin position="1"/>
        <end position="26"/>
    </location>
</feature>
<dbReference type="InterPro" id="IPR025685">
    <property type="entry name" value="YoaP-like_dom"/>
</dbReference>
<comment type="caution">
    <text evidence="2">The sequence shown here is derived from an EMBL/GenBank/DDBJ whole genome shotgun (WGS) entry which is preliminary data.</text>
</comment>
<feature type="non-terminal residue" evidence="2">
    <location>
        <position position="1"/>
    </location>
</feature>